<accession>S0EXW8</accession>
<evidence type="ECO:0008006" key="4">
    <source>
        <dbReference type="Google" id="ProtNLM"/>
    </source>
</evidence>
<gene>
    <name evidence="2" type="ORF">CCALI_01329</name>
</gene>
<keyword evidence="1" id="KW-1133">Transmembrane helix</keyword>
<name>S0EXW8_CHTCT</name>
<evidence type="ECO:0000313" key="3">
    <source>
        <dbReference type="Proteomes" id="UP000014227"/>
    </source>
</evidence>
<protein>
    <recommendedName>
        <fullName evidence="4">DUF4239 domain-containing protein</fullName>
    </recommendedName>
</protein>
<feature type="transmembrane region" description="Helical" evidence="1">
    <location>
        <begin position="220"/>
        <end position="237"/>
    </location>
</feature>
<dbReference type="Proteomes" id="UP000014227">
    <property type="component" value="Chromosome I"/>
</dbReference>
<dbReference type="OrthoDB" id="116415at2"/>
<feature type="transmembrane region" description="Helical" evidence="1">
    <location>
        <begin position="9"/>
        <end position="29"/>
    </location>
</feature>
<feature type="transmembrane region" description="Helical" evidence="1">
    <location>
        <begin position="49"/>
        <end position="70"/>
    </location>
</feature>
<evidence type="ECO:0000313" key="2">
    <source>
        <dbReference type="EMBL" id="CCW35147.1"/>
    </source>
</evidence>
<organism evidence="2 3">
    <name type="scientific">Chthonomonas calidirosea (strain DSM 23976 / ICMP 18418 / T49)</name>
    <dbReference type="NCBI Taxonomy" id="1303518"/>
    <lineage>
        <taxon>Bacteria</taxon>
        <taxon>Bacillati</taxon>
        <taxon>Armatimonadota</taxon>
        <taxon>Chthonomonadia</taxon>
        <taxon>Chthonomonadales</taxon>
        <taxon>Chthonomonadaceae</taxon>
        <taxon>Chthonomonas</taxon>
    </lineage>
</organism>
<keyword evidence="1" id="KW-0472">Membrane</keyword>
<dbReference type="EMBL" id="HF951689">
    <property type="protein sequence ID" value="CCW35147.1"/>
    <property type="molecule type" value="Genomic_DNA"/>
</dbReference>
<dbReference type="RefSeq" id="WP_016482687.1">
    <property type="nucleotide sequence ID" value="NC_021487.1"/>
</dbReference>
<dbReference type="KEGG" id="ccz:CCALI_01329"/>
<keyword evidence="1" id="KW-0812">Transmembrane</keyword>
<evidence type="ECO:0000256" key="1">
    <source>
        <dbReference type="SAM" id="Phobius"/>
    </source>
</evidence>
<keyword evidence="3" id="KW-1185">Reference proteome</keyword>
<dbReference type="AlphaFoldDB" id="S0EXW8"/>
<dbReference type="eggNOG" id="ENOG502Z8P1">
    <property type="taxonomic scope" value="Bacteria"/>
</dbReference>
<proteinExistence type="predicted"/>
<dbReference type="InParanoid" id="S0EXW8"/>
<sequence>MEPLLYNQSILLIVAILIGLMGLGVEAGFRFGRRWQLDATEAFKAHVGVILASTIGLLSLLLSFTFSWTLQRYEDRSEALVTEANAIGTTYLRTQLLPEAMRAKVQSLLSQYVNVRLQEVSLPLANQQERQRRIEQANQLAAQLWGEAMLAVQKDARPVTSGLFVQSLNQLIDSASSTQAAFQRRVPEIVFFTIFALSILIAILFGYISGLSGHRVRSSTFLLLGSVALTIFLIVDLDRPRSGVIQVNRETLQSLQKGIAPTKLP</sequence>
<reference evidence="3" key="1">
    <citation type="submission" date="2013-03" db="EMBL/GenBank/DDBJ databases">
        <title>Genome sequence of Chthonomonas calidirosea, the first sequenced genome from the Armatimonadetes phylum (formally candidate division OP10).</title>
        <authorList>
            <person name="Lee K.C.Y."/>
            <person name="Morgan X.C."/>
            <person name="Dunfield P.F."/>
            <person name="Tamas I."/>
            <person name="Houghton K.M."/>
            <person name="Vyssotski M."/>
            <person name="Ryan J.L.J."/>
            <person name="Lagutin K."/>
            <person name="McDonald I.R."/>
            <person name="Stott M.B."/>
        </authorList>
    </citation>
    <scope>NUCLEOTIDE SEQUENCE [LARGE SCALE GENOMIC DNA]</scope>
    <source>
        <strain evidence="3">DSM 23976 / ICMP 18418 / T49</strain>
    </source>
</reference>
<feature type="transmembrane region" description="Helical" evidence="1">
    <location>
        <begin position="189"/>
        <end position="208"/>
    </location>
</feature>
<dbReference type="HOGENOM" id="CLU_086345_0_0_0"/>
<dbReference type="PATRIC" id="fig|1303518.3.peg.1358"/>
<dbReference type="InterPro" id="IPR025333">
    <property type="entry name" value="DUF4239"/>
</dbReference>
<dbReference type="Pfam" id="PF14023">
    <property type="entry name" value="Bestrophin-like"/>
    <property type="match status" value="1"/>
</dbReference>